<proteinExistence type="predicted"/>
<name>A0A843TG59_COLES</name>
<dbReference type="Proteomes" id="UP000652761">
    <property type="component" value="Unassembled WGS sequence"/>
</dbReference>
<comment type="caution">
    <text evidence="1">The sequence shown here is derived from an EMBL/GenBank/DDBJ whole genome shotgun (WGS) entry which is preliminary data.</text>
</comment>
<protein>
    <submittedName>
        <fullName evidence="1">Uncharacterized protein</fullName>
    </submittedName>
</protein>
<evidence type="ECO:0000313" key="1">
    <source>
        <dbReference type="EMBL" id="MQL69137.1"/>
    </source>
</evidence>
<reference evidence="1" key="1">
    <citation type="submission" date="2017-07" db="EMBL/GenBank/DDBJ databases">
        <title>Taro Niue Genome Assembly and Annotation.</title>
        <authorList>
            <person name="Atibalentja N."/>
            <person name="Keating K."/>
            <person name="Fields C.J."/>
        </authorList>
    </citation>
    <scope>NUCLEOTIDE SEQUENCE</scope>
    <source>
        <strain evidence="1">Niue_2</strain>
        <tissue evidence="1">Leaf</tissue>
    </source>
</reference>
<gene>
    <name evidence="1" type="ORF">Taro_001389</name>
</gene>
<accession>A0A843TG59</accession>
<evidence type="ECO:0000313" key="2">
    <source>
        <dbReference type="Proteomes" id="UP000652761"/>
    </source>
</evidence>
<keyword evidence="2" id="KW-1185">Reference proteome</keyword>
<feature type="non-terminal residue" evidence="1">
    <location>
        <position position="1"/>
    </location>
</feature>
<organism evidence="1 2">
    <name type="scientific">Colocasia esculenta</name>
    <name type="common">Wild taro</name>
    <name type="synonym">Arum esculentum</name>
    <dbReference type="NCBI Taxonomy" id="4460"/>
    <lineage>
        <taxon>Eukaryota</taxon>
        <taxon>Viridiplantae</taxon>
        <taxon>Streptophyta</taxon>
        <taxon>Embryophyta</taxon>
        <taxon>Tracheophyta</taxon>
        <taxon>Spermatophyta</taxon>
        <taxon>Magnoliopsida</taxon>
        <taxon>Liliopsida</taxon>
        <taxon>Araceae</taxon>
        <taxon>Aroideae</taxon>
        <taxon>Colocasieae</taxon>
        <taxon>Colocasia</taxon>
    </lineage>
</organism>
<dbReference type="AlphaFoldDB" id="A0A843TG59"/>
<dbReference type="EMBL" id="NMUH01000029">
    <property type="protein sequence ID" value="MQL69137.1"/>
    <property type="molecule type" value="Genomic_DNA"/>
</dbReference>
<sequence>MAKEFPSTQCLKHCVVSINIFWQVRLVHHPIKEINHRCPTQITLVQHISKDLRCDINACRRQSSFNRRLPPELLKENTSEHVLWREEAIKNTGFCGAMGSAANQLCREERRRECVGVGEGGGSCRQRAEDREQCKEGALTHCVLLYTPQTTESTATSRTAFGHCWTHHWFVIERKALHLADCSTCNGDFTEEKPCLAHLSFFVLSATISKILPHCEKVCKQISSVKS</sequence>